<feature type="transmembrane region" description="Helical" evidence="2">
    <location>
        <begin position="38"/>
        <end position="59"/>
    </location>
</feature>
<dbReference type="Proteomes" id="UP000289738">
    <property type="component" value="Chromosome A08"/>
</dbReference>
<keyword evidence="4" id="KW-1185">Reference proteome</keyword>
<feature type="region of interest" description="Disordered" evidence="1">
    <location>
        <begin position="76"/>
        <end position="95"/>
    </location>
</feature>
<comment type="caution">
    <text evidence="3">The sequence shown here is derived from an EMBL/GenBank/DDBJ whole genome shotgun (WGS) entry which is preliminary data.</text>
</comment>
<organism evidence="3 4">
    <name type="scientific">Arachis hypogaea</name>
    <name type="common">Peanut</name>
    <dbReference type="NCBI Taxonomy" id="3818"/>
    <lineage>
        <taxon>Eukaryota</taxon>
        <taxon>Viridiplantae</taxon>
        <taxon>Streptophyta</taxon>
        <taxon>Embryophyta</taxon>
        <taxon>Tracheophyta</taxon>
        <taxon>Spermatophyta</taxon>
        <taxon>Magnoliopsida</taxon>
        <taxon>eudicotyledons</taxon>
        <taxon>Gunneridae</taxon>
        <taxon>Pentapetalae</taxon>
        <taxon>rosids</taxon>
        <taxon>fabids</taxon>
        <taxon>Fabales</taxon>
        <taxon>Fabaceae</taxon>
        <taxon>Papilionoideae</taxon>
        <taxon>50 kb inversion clade</taxon>
        <taxon>dalbergioids sensu lato</taxon>
        <taxon>Dalbergieae</taxon>
        <taxon>Pterocarpus clade</taxon>
        <taxon>Arachis</taxon>
    </lineage>
</organism>
<evidence type="ECO:0000256" key="1">
    <source>
        <dbReference type="SAM" id="MobiDB-lite"/>
    </source>
</evidence>
<evidence type="ECO:0000313" key="3">
    <source>
        <dbReference type="EMBL" id="RYR42853.1"/>
    </source>
</evidence>
<reference evidence="3 4" key="1">
    <citation type="submission" date="2019-01" db="EMBL/GenBank/DDBJ databases">
        <title>Sequencing of cultivated peanut Arachis hypogaea provides insights into genome evolution and oil improvement.</title>
        <authorList>
            <person name="Chen X."/>
        </authorList>
    </citation>
    <scope>NUCLEOTIDE SEQUENCE [LARGE SCALE GENOMIC DNA]</scope>
    <source>
        <strain evidence="4">cv. Fuhuasheng</strain>
        <tissue evidence="3">Leaves</tissue>
    </source>
</reference>
<keyword evidence="2" id="KW-1133">Transmembrane helix</keyword>
<gene>
    <name evidence="3" type="ORF">Ahy_A08g039295</name>
</gene>
<name>A0A445BVV7_ARAHY</name>
<evidence type="ECO:0000313" key="4">
    <source>
        <dbReference type="Proteomes" id="UP000289738"/>
    </source>
</evidence>
<accession>A0A445BVV7</accession>
<sequence>MWNCKSSIFWPWLREFKNPALSCAKALSSGAKIVRPPLFAVISCELMLLIISVLFSSLVRTLNVFAFLRILPMSSGAESEESGESGNVGTNGFDDVGAEAFGDGAVAELQF</sequence>
<protein>
    <submittedName>
        <fullName evidence="3">Uncharacterized protein</fullName>
    </submittedName>
</protein>
<keyword evidence="2" id="KW-0472">Membrane</keyword>
<evidence type="ECO:0000256" key="2">
    <source>
        <dbReference type="SAM" id="Phobius"/>
    </source>
</evidence>
<keyword evidence="2" id="KW-0812">Transmembrane</keyword>
<dbReference type="AlphaFoldDB" id="A0A445BVV7"/>
<proteinExistence type="predicted"/>
<dbReference type="EMBL" id="SDMP01000008">
    <property type="protein sequence ID" value="RYR42853.1"/>
    <property type="molecule type" value="Genomic_DNA"/>
</dbReference>